<accession>A0ABN9X4R9</accession>
<evidence type="ECO:0000256" key="1">
    <source>
        <dbReference type="SAM" id="MobiDB-lite"/>
    </source>
</evidence>
<feature type="non-terminal residue" evidence="2">
    <location>
        <position position="1"/>
    </location>
</feature>
<protein>
    <submittedName>
        <fullName evidence="2">Uncharacterized protein</fullName>
    </submittedName>
</protein>
<reference evidence="2" key="1">
    <citation type="submission" date="2023-10" db="EMBL/GenBank/DDBJ databases">
        <authorList>
            <person name="Chen Y."/>
            <person name="Shah S."/>
            <person name="Dougan E. K."/>
            <person name="Thang M."/>
            <person name="Chan C."/>
        </authorList>
    </citation>
    <scope>NUCLEOTIDE SEQUENCE [LARGE SCALE GENOMIC DNA]</scope>
</reference>
<feature type="region of interest" description="Disordered" evidence="1">
    <location>
        <begin position="586"/>
        <end position="609"/>
    </location>
</feature>
<dbReference type="Proteomes" id="UP001189429">
    <property type="component" value="Unassembled WGS sequence"/>
</dbReference>
<organism evidence="2 3">
    <name type="scientific">Prorocentrum cordatum</name>
    <dbReference type="NCBI Taxonomy" id="2364126"/>
    <lineage>
        <taxon>Eukaryota</taxon>
        <taxon>Sar</taxon>
        <taxon>Alveolata</taxon>
        <taxon>Dinophyceae</taxon>
        <taxon>Prorocentrales</taxon>
        <taxon>Prorocentraceae</taxon>
        <taxon>Prorocentrum</taxon>
    </lineage>
</organism>
<dbReference type="EMBL" id="CAUYUJ010019637">
    <property type="protein sequence ID" value="CAK0892598.1"/>
    <property type="molecule type" value="Genomic_DNA"/>
</dbReference>
<keyword evidence="3" id="KW-1185">Reference proteome</keyword>
<gene>
    <name evidence="2" type="ORF">PCOR1329_LOCUS72219</name>
</gene>
<evidence type="ECO:0000313" key="2">
    <source>
        <dbReference type="EMBL" id="CAK0892598.1"/>
    </source>
</evidence>
<comment type="caution">
    <text evidence="2">The sequence shown here is derived from an EMBL/GenBank/DDBJ whole genome shotgun (WGS) entry which is preliminary data.</text>
</comment>
<proteinExistence type="predicted"/>
<evidence type="ECO:0000313" key="3">
    <source>
        <dbReference type="Proteomes" id="UP001189429"/>
    </source>
</evidence>
<name>A0ABN9X4R9_9DINO</name>
<sequence>EFILPAGALDFGGRVFVSVNGELTTGTFVGANTDLDEWAGNRQLFLMRGEPRDARTTIWLKGPPSMGDTVSALMSRSPGGFMASHERWLVESRVPAGKRSAHEHRLVSKCPELAASVDGMNLANLTSMEYLNRRRQLLEEAHKTDPDKPNFEGAHHFLGEDDVGAGTLVAPSLRTHVAGEFARDAAIEKERRKAREARCIRRGALSDVNDSLTGLNALHGCERSAVSVPNEAQRQAQRRLLRTARAAGRQPVSLQGVLDPDAALALAQFESLLAEPDVRQCGDIRDLCQYFCLPKISRAEALRAGISLKDLDDSSDFVYPAMKVVATDASPSDMGVTEATVPRDVVSQAGRPARLTVRKRPAGRLEGPPVPLRRPAAAPVPLRRLAAAPGRGKRRPRLQAALAAKRTSPATATSLSACEQAAVGPGARLSYQKYYDAFLAFVGEPAEDLDELEVQVLSMLDTFLDAGCTKADADFLVAPVKDALPKATGPRTLPRVQRALKGYAKKSPPRSRAPVPLEVAAAAISGLLSLGERDAALQVMTMFSTFIQPGALRKVLVKNLLRPTRAGGAMGTWSLLLAPTEGDPLAPLREGGARPRPLTKTGTSDEAVPLDNPQWLGPLLARHAHGRQNHSPLFTTEGGAMAVLFRKVTAVQGLQVKTRGHWSQDSSVKRYAKPGMVEQLLAALSPAARAHGEVQRTRLEDLFAGRARASWPVL</sequence>